<dbReference type="Proteomes" id="UP000677054">
    <property type="component" value="Unassembled WGS sequence"/>
</dbReference>
<proteinExistence type="predicted"/>
<protein>
    <submittedName>
        <fullName evidence="1">Uncharacterized protein</fullName>
    </submittedName>
</protein>
<dbReference type="AlphaFoldDB" id="A0A7R9A0Q5"/>
<dbReference type="EMBL" id="LR900036">
    <property type="protein sequence ID" value="CAD7243886.1"/>
    <property type="molecule type" value="Genomic_DNA"/>
</dbReference>
<evidence type="ECO:0000313" key="2">
    <source>
        <dbReference type="Proteomes" id="UP000677054"/>
    </source>
</evidence>
<keyword evidence="2" id="KW-1185">Reference proteome</keyword>
<accession>A0A7R9A0Q5</accession>
<reference evidence="1" key="1">
    <citation type="submission" date="2020-11" db="EMBL/GenBank/DDBJ databases">
        <authorList>
            <person name="Tran Van P."/>
        </authorList>
    </citation>
    <scope>NUCLEOTIDE SEQUENCE</scope>
</reference>
<gene>
    <name evidence="1" type="ORF">DSTB1V02_LOCUS3793</name>
</gene>
<sequence>MRSYLIAAAFASMMILAFGGRHSFRDHYRRHPQHNDYYESVPAGSYSHGFYDPYDRHAYRNSHASLLGSVFQALDPYRAERHRRRYRPFSLY</sequence>
<name>A0A7R9A0Q5_9CRUS</name>
<organism evidence="1">
    <name type="scientific">Darwinula stevensoni</name>
    <dbReference type="NCBI Taxonomy" id="69355"/>
    <lineage>
        <taxon>Eukaryota</taxon>
        <taxon>Metazoa</taxon>
        <taxon>Ecdysozoa</taxon>
        <taxon>Arthropoda</taxon>
        <taxon>Crustacea</taxon>
        <taxon>Oligostraca</taxon>
        <taxon>Ostracoda</taxon>
        <taxon>Podocopa</taxon>
        <taxon>Podocopida</taxon>
        <taxon>Darwinulocopina</taxon>
        <taxon>Darwinuloidea</taxon>
        <taxon>Darwinulidae</taxon>
        <taxon>Darwinula</taxon>
    </lineage>
</organism>
<evidence type="ECO:0000313" key="1">
    <source>
        <dbReference type="EMBL" id="CAD7243886.1"/>
    </source>
</evidence>
<dbReference type="EMBL" id="CAJPEV010000519">
    <property type="protein sequence ID" value="CAG0886067.1"/>
    <property type="molecule type" value="Genomic_DNA"/>
</dbReference>